<protein>
    <submittedName>
        <fullName evidence="2">Glycosyltransferase family 25 protein</fullName>
    </submittedName>
</protein>
<dbReference type="EMBL" id="JACBXS010000009">
    <property type="protein sequence ID" value="NYS24629.1"/>
    <property type="molecule type" value="Genomic_DNA"/>
</dbReference>
<dbReference type="RefSeq" id="WP_179905330.1">
    <property type="nucleotide sequence ID" value="NZ_JACBXS010000009.1"/>
</dbReference>
<dbReference type="AlphaFoldDB" id="A0A7Z0HZB0"/>
<keyword evidence="2" id="KW-0808">Transferase</keyword>
<dbReference type="InterPro" id="IPR002654">
    <property type="entry name" value="Glyco_trans_25"/>
</dbReference>
<sequence>MSVEQFVERYGPLFLINLPARRDRRAEFEAELARLGLSFQHPQITLFPAVRPTTAEGFPTLGARGCFLSHKGALEAAMAANCASVIICEDDLDFAADFRDRLPGVMAALERTEWDIFYAGYTSGPVGKSICEDAGLFALPPEHEVICAHFYIVKGRAIALLCAFLETVLSRPAGHPNGGPMHYDGALNTLRAQNPDLVTLAILPTLGTQRPSATDIHALKWFDRTPVIRSCVAILRRLRR</sequence>
<evidence type="ECO:0000259" key="1">
    <source>
        <dbReference type="Pfam" id="PF01755"/>
    </source>
</evidence>
<proteinExistence type="predicted"/>
<dbReference type="Proteomes" id="UP000529417">
    <property type="component" value="Unassembled WGS sequence"/>
</dbReference>
<dbReference type="CDD" id="cd06532">
    <property type="entry name" value="Glyco_transf_25"/>
    <property type="match status" value="1"/>
</dbReference>
<organism evidence="2 3">
    <name type="scientific">Rhabdonatronobacter sediminivivens</name>
    <dbReference type="NCBI Taxonomy" id="2743469"/>
    <lineage>
        <taxon>Bacteria</taxon>
        <taxon>Pseudomonadati</taxon>
        <taxon>Pseudomonadota</taxon>
        <taxon>Alphaproteobacteria</taxon>
        <taxon>Rhodobacterales</taxon>
        <taxon>Paracoccaceae</taxon>
        <taxon>Rhabdonatronobacter</taxon>
    </lineage>
</organism>
<evidence type="ECO:0000313" key="2">
    <source>
        <dbReference type="EMBL" id="NYS24629.1"/>
    </source>
</evidence>
<dbReference type="GO" id="GO:0016740">
    <property type="term" value="F:transferase activity"/>
    <property type="evidence" value="ECO:0007669"/>
    <property type="project" value="UniProtKB-KW"/>
</dbReference>
<dbReference type="Pfam" id="PF01755">
    <property type="entry name" value="Glyco_transf_25"/>
    <property type="match status" value="1"/>
</dbReference>
<evidence type="ECO:0000313" key="3">
    <source>
        <dbReference type="Proteomes" id="UP000529417"/>
    </source>
</evidence>
<reference evidence="2 3" key="1">
    <citation type="journal article" date="2000" name="Arch. Microbiol.">
        <title>Rhodobaca bogoriensis gen. nov. and sp. nov., an alkaliphilic purple nonsulfur bacterium from African Rift Valley soda lakes.</title>
        <authorList>
            <person name="Milford A.D."/>
            <person name="Achenbach L.A."/>
            <person name="Jung D.O."/>
            <person name="Madigan M.T."/>
        </authorList>
    </citation>
    <scope>NUCLEOTIDE SEQUENCE [LARGE SCALE GENOMIC DNA]</scope>
    <source>
        <strain evidence="2 3">2376</strain>
    </source>
</reference>
<accession>A0A7Z0HZB0</accession>
<name>A0A7Z0HZB0_9RHOB</name>
<feature type="domain" description="Glycosyl transferase family 25" evidence="1">
    <location>
        <begin position="13"/>
        <end position="109"/>
    </location>
</feature>
<keyword evidence="3" id="KW-1185">Reference proteome</keyword>
<gene>
    <name evidence="2" type="ORF">HUK65_06455</name>
</gene>
<comment type="caution">
    <text evidence="2">The sequence shown here is derived from an EMBL/GenBank/DDBJ whole genome shotgun (WGS) entry which is preliminary data.</text>
</comment>